<evidence type="ECO:0000256" key="1">
    <source>
        <dbReference type="ARBA" id="ARBA00022679"/>
    </source>
</evidence>
<name>A0AAX0K3C5_LACRH</name>
<organism evidence="4 5">
    <name type="scientific">Lacticaseibacillus rhamnosus</name>
    <name type="common">Lactobacillus rhamnosus</name>
    <dbReference type="NCBI Taxonomy" id="47715"/>
    <lineage>
        <taxon>Bacteria</taxon>
        <taxon>Bacillati</taxon>
        <taxon>Bacillota</taxon>
        <taxon>Bacilli</taxon>
        <taxon>Lactobacillales</taxon>
        <taxon>Lactobacillaceae</taxon>
        <taxon>Lacticaseibacillus</taxon>
    </lineage>
</organism>
<dbReference type="PIRSF" id="PIRSF007023">
    <property type="entry name" value="UDP-Galf_transf"/>
    <property type="match status" value="1"/>
</dbReference>
<dbReference type="SUPFAM" id="SSF53756">
    <property type="entry name" value="UDP-Glycosyltransferase/glycogen phosphorylase"/>
    <property type="match status" value="1"/>
</dbReference>
<dbReference type="InterPro" id="IPR058592">
    <property type="entry name" value="Gtf3_C"/>
</dbReference>
<keyword evidence="1" id="KW-0808">Transferase</keyword>
<dbReference type="EMBL" id="MTJY01000025">
    <property type="protein sequence ID" value="ONN75027.1"/>
    <property type="molecule type" value="Genomic_DNA"/>
</dbReference>
<evidence type="ECO:0000313" key="4">
    <source>
        <dbReference type="EMBL" id="ONN75027.1"/>
    </source>
</evidence>
<dbReference type="Pfam" id="PF26337">
    <property type="entry name" value="Gtf3_C"/>
    <property type="match status" value="1"/>
</dbReference>
<feature type="domain" description="Glucosyltransferase 3-like C-terminal" evidence="3">
    <location>
        <begin position="199"/>
        <end position="359"/>
    </location>
</feature>
<gene>
    <name evidence="4" type="ORF">BWR10_05160</name>
</gene>
<dbReference type="AlphaFoldDB" id="A0AAX0K3C5"/>
<comment type="caution">
    <text evidence="4">The sequence shown here is derived from an EMBL/GenBank/DDBJ whole genome shotgun (WGS) entry which is preliminary data.</text>
</comment>
<sequence>MANYILHFNTSSEPSYPYWFNNAAGKCHFDREKVAEELGFMRIDAFSYSWPDEPQASLSSRMDGLLGGLQQNDCLIVQWPMPAFGPRWVNLFIDRVHFFGAKLIFLIDDMASWQMGIKPPDASSPEMASYLAIPTVAEEFNYLLHADGLIVHSDAMRSHLSEQLALAGKKLTDNISSYGPGVNKTKYFKGRRQLNNGVDYAGALHKAKFLQQLSADFKLNIYGAGPKDQVFAKNRAIRLHKRVDPEAIPQMLEGSFGLVWDSDAYPDVVGRWGEYERYNTPAKFPMYLSANEPVIVWSQAATAPFVEANQIGLTIDSMDQLVQAVQSVTKEQYDKMLTNVERISPLIRDGFFLKKAIVDVMSKVYVDHKAFS</sequence>
<proteinExistence type="predicted"/>
<reference evidence="4 5" key="1">
    <citation type="submission" date="2017-01" db="EMBL/GenBank/DDBJ databases">
        <title>In silico prediction, in vitro antibacterial spectrum and physicochemical properties of a putative bacteriocin produced by Lactobacillus rhamnosus strain L156.4.</title>
        <authorList>
            <person name="Silveira A.M."/>
            <person name="Monteiro A.S."/>
            <person name="Santos V.L."/>
            <person name="Nicoli J.R."/>
            <person name="Azevedo V."/>
            <person name="Soares S.C."/>
            <person name="Castro-Oliveira L."/>
            <person name="Dias-Souza M.V."/>
            <person name="Nardi R.M."/>
        </authorList>
    </citation>
    <scope>NUCLEOTIDE SEQUENCE [LARGE SCALE GENOMIC DNA]</scope>
    <source>
        <strain evidence="4 5">L156.4</strain>
    </source>
</reference>
<dbReference type="Pfam" id="PF26334">
    <property type="entry name" value="Gtf3_N"/>
    <property type="match status" value="1"/>
</dbReference>
<dbReference type="Gene3D" id="3.40.50.2000">
    <property type="entry name" value="Glycogen Phosphorylase B"/>
    <property type="match status" value="2"/>
</dbReference>
<dbReference type="Proteomes" id="UP000189067">
    <property type="component" value="Unassembled WGS sequence"/>
</dbReference>
<evidence type="ECO:0000259" key="2">
    <source>
        <dbReference type="Pfam" id="PF26334"/>
    </source>
</evidence>
<evidence type="ECO:0000313" key="5">
    <source>
        <dbReference type="Proteomes" id="UP000189067"/>
    </source>
</evidence>
<evidence type="ECO:0000259" key="3">
    <source>
        <dbReference type="Pfam" id="PF26337"/>
    </source>
</evidence>
<protein>
    <submittedName>
        <fullName evidence="4">Glycosyltransferase</fullName>
    </submittedName>
</protein>
<dbReference type="RefSeq" id="WP_077167120.1">
    <property type="nucleotide sequence ID" value="NZ_MTJY01000025.1"/>
</dbReference>
<feature type="domain" description="Glucosyltransferase 3-like N-terminal" evidence="2">
    <location>
        <begin position="20"/>
        <end position="163"/>
    </location>
</feature>
<dbReference type="InterPro" id="IPR058591">
    <property type="entry name" value="Gtf3_N"/>
</dbReference>
<accession>A0AAX0K3C5</accession>